<dbReference type="RefSeq" id="WP_066404607.1">
    <property type="nucleotide sequence ID" value="NZ_CP011390.1"/>
</dbReference>
<dbReference type="Gene3D" id="3.50.30.30">
    <property type="match status" value="1"/>
</dbReference>
<feature type="signal peptide" evidence="21">
    <location>
        <begin position="1"/>
        <end position="19"/>
    </location>
</feature>
<evidence type="ECO:0000256" key="4">
    <source>
        <dbReference type="ARBA" id="ARBA00004613"/>
    </source>
</evidence>
<feature type="domain" description="Peptidase M28" evidence="22">
    <location>
        <begin position="262"/>
        <end position="442"/>
    </location>
</feature>
<evidence type="ECO:0000256" key="17">
    <source>
        <dbReference type="ARBA" id="ARBA00023180"/>
    </source>
</evidence>
<dbReference type="GO" id="GO:0046872">
    <property type="term" value="F:metal ion binding"/>
    <property type="evidence" value="ECO:0007669"/>
    <property type="project" value="UniProtKB-KW"/>
</dbReference>
<organism evidence="23 24">
    <name type="scientific">Flavisolibacter tropicus</name>
    <dbReference type="NCBI Taxonomy" id="1492898"/>
    <lineage>
        <taxon>Bacteria</taxon>
        <taxon>Pseudomonadati</taxon>
        <taxon>Bacteroidota</taxon>
        <taxon>Chitinophagia</taxon>
        <taxon>Chitinophagales</taxon>
        <taxon>Chitinophagaceae</taxon>
        <taxon>Flavisolibacter</taxon>
    </lineage>
</organism>
<keyword evidence="13" id="KW-0862">Zinc</keyword>
<dbReference type="Pfam" id="PF04389">
    <property type="entry name" value="Peptidase_M28"/>
    <property type="match status" value="1"/>
</dbReference>
<evidence type="ECO:0000256" key="10">
    <source>
        <dbReference type="ARBA" id="ARBA00022729"/>
    </source>
</evidence>
<keyword evidence="9" id="KW-0479">Metal-binding</keyword>
<evidence type="ECO:0000256" key="15">
    <source>
        <dbReference type="ARBA" id="ARBA00023049"/>
    </source>
</evidence>
<evidence type="ECO:0000256" key="1">
    <source>
        <dbReference type="ARBA" id="ARBA00004240"/>
    </source>
</evidence>
<keyword evidence="11" id="KW-0378">Hydrolase</keyword>
<evidence type="ECO:0000256" key="5">
    <source>
        <dbReference type="ARBA" id="ARBA00014116"/>
    </source>
</evidence>
<evidence type="ECO:0000256" key="2">
    <source>
        <dbReference type="ARBA" id="ARBA00004371"/>
    </source>
</evidence>
<dbReference type="EMBL" id="CP011390">
    <property type="protein sequence ID" value="ANE51026.1"/>
    <property type="molecule type" value="Genomic_DNA"/>
</dbReference>
<dbReference type="GO" id="GO:0004180">
    <property type="term" value="F:carboxypeptidase activity"/>
    <property type="evidence" value="ECO:0007669"/>
    <property type="project" value="UniProtKB-KW"/>
</dbReference>
<protein>
    <recommendedName>
        <fullName evidence="5">Carboxypeptidase Q</fullName>
    </recommendedName>
    <alternativeName>
        <fullName evidence="20">Plasma glutamate carboxypeptidase</fullName>
    </alternativeName>
</protein>
<dbReference type="PATRIC" id="fig|1492898.3.peg.2470"/>
<evidence type="ECO:0000313" key="24">
    <source>
        <dbReference type="Proteomes" id="UP000077177"/>
    </source>
</evidence>
<keyword evidence="14" id="KW-0333">Golgi apparatus</keyword>
<feature type="chain" id="PRO_5008001235" description="Carboxypeptidase Q" evidence="21">
    <location>
        <begin position="20"/>
        <end position="460"/>
    </location>
</feature>
<keyword evidence="8" id="KW-0645">Protease</keyword>
<gene>
    <name evidence="23" type="ORF">SY85_11450</name>
</gene>
<keyword evidence="24" id="KW-1185">Reference proteome</keyword>
<name>A0A172TVL5_9BACT</name>
<reference evidence="24" key="1">
    <citation type="submission" date="2015-01" db="EMBL/GenBank/DDBJ databases">
        <title>Flavisolibacter sp./LCS9/ whole genome sequencing.</title>
        <authorList>
            <person name="Kim M.K."/>
            <person name="Srinivasan S."/>
            <person name="Lee J.-J."/>
        </authorList>
    </citation>
    <scope>NUCLEOTIDE SEQUENCE [LARGE SCALE GENOMIC DNA]</scope>
    <source>
        <strain evidence="24">LCS9</strain>
    </source>
</reference>
<evidence type="ECO:0000256" key="20">
    <source>
        <dbReference type="ARBA" id="ARBA00033328"/>
    </source>
</evidence>
<evidence type="ECO:0000256" key="3">
    <source>
        <dbReference type="ARBA" id="ARBA00004555"/>
    </source>
</evidence>
<keyword evidence="12" id="KW-0256">Endoplasmic reticulum</keyword>
<keyword evidence="15" id="KW-0482">Metalloprotease</keyword>
<keyword evidence="18" id="KW-0458">Lysosome</keyword>
<dbReference type="GO" id="GO:0005764">
    <property type="term" value="C:lysosome"/>
    <property type="evidence" value="ECO:0007669"/>
    <property type="project" value="UniProtKB-SubCell"/>
</dbReference>
<evidence type="ECO:0000256" key="16">
    <source>
        <dbReference type="ARBA" id="ARBA00023145"/>
    </source>
</evidence>
<accession>A0A172TVL5</accession>
<evidence type="ECO:0000256" key="21">
    <source>
        <dbReference type="SAM" id="SignalP"/>
    </source>
</evidence>
<reference evidence="23 24" key="2">
    <citation type="journal article" date="2016" name="Int. J. Syst. Evol. Microbiol.">
        <title>Flavisolibacter tropicus sp. nov., isolated from tropical soil.</title>
        <authorList>
            <person name="Lee J.J."/>
            <person name="Kang M.S."/>
            <person name="Kim G.S."/>
            <person name="Lee C.S."/>
            <person name="Lim S."/>
            <person name="Lee J."/>
            <person name="Roh S.H."/>
            <person name="Kang H."/>
            <person name="Ha J.M."/>
            <person name="Bae S."/>
            <person name="Jung H.Y."/>
            <person name="Kim M.K."/>
        </authorList>
    </citation>
    <scope>NUCLEOTIDE SEQUENCE [LARGE SCALE GENOMIC DNA]</scope>
    <source>
        <strain evidence="23 24">LCS9</strain>
    </source>
</reference>
<keyword evidence="16" id="KW-0865">Zymogen</keyword>
<comment type="subunit">
    <text evidence="19">Homodimer. The monomeric form is inactive while the homodimer is active.</text>
</comment>
<dbReference type="SUPFAM" id="SSF53187">
    <property type="entry name" value="Zn-dependent exopeptidases"/>
    <property type="match status" value="1"/>
</dbReference>
<dbReference type="GO" id="GO:0043171">
    <property type="term" value="P:peptide catabolic process"/>
    <property type="evidence" value="ECO:0007669"/>
    <property type="project" value="TreeGrafter"/>
</dbReference>
<dbReference type="PANTHER" id="PTHR12053:SF3">
    <property type="entry name" value="CARBOXYPEPTIDASE Q"/>
    <property type="match status" value="1"/>
</dbReference>
<dbReference type="KEGG" id="fla:SY85_11450"/>
<evidence type="ECO:0000256" key="11">
    <source>
        <dbReference type="ARBA" id="ARBA00022801"/>
    </source>
</evidence>
<evidence type="ECO:0000256" key="13">
    <source>
        <dbReference type="ARBA" id="ARBA00022833"/>
    </source>
</evidence>
<dbReference type="Gene3D" id="3.40.630.10">
    <property type="entry name" value="Zn peptidases"/>
    <property type="match status" value="1"/>
</dbReference>
<evidence type="ECO:0000256" key="9">
    <source>
        <dbReference type="ARBA" id="ARBA00022723"/>
    </source>
</evidence>
<dbReference type="GO" id="GO:0070573">
    <property type="term" value="F:metallodipeptidase activity"/>
    <property type="evidence" value="ECO:0007669"/>
    <property type="project" value="InterPro"/>
</dbReference>
<dbReference type="GO" id="GO:0005615">
    <property type="term" value="C:extracellular space"/>
    <property type="evidence" value="ECO:0007669"/>
    <property type="project" value="TreeGrafter"/>
</dbReference>
<keyword evidence="17" id="KW-0325">Glycoprotein</keyword>
<dbReference type="OrthoDB" id="9769665at2"/>
<comment type="subcellular location">
    <subcellularLocation>
        <location evidence="1">Endoplasmic reticulum</location>
    </subcellularLocation>
    <subcellularLocation>
        <location evidence="3">Golgi apparatus</location>
    </subcellularLocation>
    <subcellularLocation>
        <location evidence="2">Lysosome</location>
    </subcellularLocation>
    <subcellularLocation>
        <location evidence="4">Secreted</location>
    </subcellularLocation>
</comment>
<sequence length="460" mass="50256">MKKLAYAVAVLLAATTTHAQHEDSVFLRRLADEILVNSQAYENLRHLTKQIGGRLAGSPQMVKAEQWGLGAMKAANAQNAWLQECMVPHWVRGGKDVANAKLAATKGEKASQKSLDIVALGNSVGTMKPMQASVIEINSFEELDQKKDQVKDKIVFYNYKFNPTFVRTFQAYSDAGRFRREGPNRAAKYGAKAIIVRSLSHSTDNNPHTGSTSYSDSTVPKIPAVAIGLKDADWLSNVAKQRNVEVTLHTNGRFLPDTIGHNVIGEIKGSEFPDEYITIGGHLDSWDNCEGAHDDGAGCVQTIEILRAFKAMGYQPKRTIRFVLFANEENGLRGGTKYAEEAKAKGEKHVFALESDAGGFTPRGFGFTVSAAQFQKIQGWQSLLAPYGATELTQGGGGADIGPLNRNLGTPLAGLQPDSQRYFDLHHARNDVFEAVNKRELELGALNMGALIYLVDKYGL</sequence>
<evidence type="ECO:0000256" key="6">
    <source>
        <dbReference type="ARBA" id="ARBA00022525"/>
    </source>
</evidence>
<dbReference type="Proteomes" id="UP000077177">
    <property type="component" value="Chromosome"/>
</dbReference>
<evidence type="ECO:0000256" key="7">
    <source>
        <dbReference type="ARBA" id="ARBA00022645"/>
    </source>
</evidence>
<dbReference type="STRING" id="1492898.SY85_11450"/>
<evidence type="ECO:0000256" key="19">
    <source>
        <dbReference type="ARBA" id="ARBA00025833"/>
    </source>
</evidence>
<dbReference type="GO" id="GO:0006508">
    <property type="term" value="P:proteolysis"/>
    <property type="evidence" value="ECO:0007669"/>
    <property type="project" value="UniProtKB-KW"/>
</dbReference>
<evidence type="ECO:0000256" key="14">
    <source>
        <dbReference type="ARBA" id="ARBA00023034"/>
    </source>
</evidence>
<proteinExistence type="predicted"/>
<evidence type="ECO:0000256" key="8">
    <source>
        <dbReference type="ARBA" id="ARBA00022670"/>
    </source>
</evidence>
<evidence type="ECO:0000313" key="23">
    <source>
        <dbReference type="EMBL" id="ANE51026.1"/>
    </source>
</evidence>
<dbReference type="InterPro" id="IPR007484">
    <property type="entry name" value="Peptidase_M28"/>
</dbReference>
<dbReference type="PANTHER" id="PTHR12053">
    <property type="entry name" value="PROTEASE FAMILY M28 PLASMA GLUTAMATE CARBOXYPEPTIDASE-RELATED"/>
    <property type="match status" value="1"/>
</dbReference>
<evidence type="ECO:0000256" key="18">
    <source>
        <dbReference type="ARBA" id="ARBA00023228"/>
    </source>
</evidence>
<keyword evidence="6" id="KW-0964">Secreted</keyword>
<keyword evidence="7" id="KW-0121">Carboxypeptidase</keyword>
<evidence type="ECO:0000259" key="22">
    <source>
        <dbReference type="Pfam" id="PF04389"/>
    </source>
</evidence>
<dbReference type="AlphaFoldDB" id="A0A172TVL5"/>
<evidence type="ECO:0000256" key="12">
    <source>
        <dbReference type="ARBA" id="ARBA00022824"/>
    </source>
</evidence>
<keyword evidence="10 21" id="KW-0732">Signal</keyword>
<dbReference type="InterPro" id="IPR039866">
    <property type="entry name" value="CPQ"/>
</dbReference>